<comment type="caution">
    <text evidence="5">The sequence shown here is derived from an EMBL/GenBank/DDBJ whole genome shotgun (WGS) entry which is preliminary data.</text>
</comment>
<organism evidence="5 6">
    <name type="scientific">Cypionkella sinensis</name>
    <dbReference type="NCBI Taxonomy" id="1756043"/>
    <lineage>
        <taxon>Bacteria</taxon>
        <taxon>Pseudomonadati</taxon>
        <taxon>Pseudomonadota</taxon>
        <taxon>Alphaproteobacteria</taxon>
        <taxon>Rhodobacterales</taxon>
        <taxon>Paracoccaceae</taxon>
        <taxon>Cypionkella</taxon>
    </lineage>
</organism>
<evidence type="ECO:0000313" key="6">
    <source>
        <dbReference type="Proteomes" id="UP001595547"/>
    </source>
</evidence>
<gene>
    <name evidence="5" type="ORF">ACFOGH_13605</name>
</gene>
<feature type="chain" id="PRO_5047459983" evidence="2">
    <location>
        <begin position="21"/>
        <end position="541"/>
    </location>
</feature>
<dbReference type="PANTHER" id="PTHR31005:SF8">
    <property type="entry name" value="DUF4139 DOMAIN-CONTAINING PROTEIN"/>
    <property type="match status" value="1"/>
</dbReference>
<feature type="domain" description="DUF4139" evidence="3">
    <location>
        <begin position="228"/>
        <end position="536"/>
    </location>
</feature>
<dbReference type="Proteomes" id="UP001595547">
    <property type="component" value="Unassembled WGS sequence"/>
</dbReference>
<name>A0ABV7J2J5_9RHOB</name>
<sequence length="541" mass="57186">MRYFVGLVWALGMAAGPVLADQIVVGSHITAVTVYPQGAQVTREVDFDAPAGASEVLITDLPEDTQAELIRLNATGVVLGAFSLRTDRLPPRDDSKDPAVLAAKAAVEAAEAGVRKAQAGVDAITAKVEAAEAQADFLRRVKPEGDAVTVDGVKALAVMVGTEVLAAREAALAASADLPAAQKAVEDAQKVLADAQQTRDAVSQGAVDYTGLSVAVTADAAGPAHLVVTHFIESASWQPVYDMMLTRKDPKLTIARGALVSQYSGEDWQGVDLTLSTAQPSAQAEPSTVWPQLRRVVDPAPVSQPLAKGAALAEGEMDAMVEPVMEPEVVMAAPMIQGDVVVYHYPAKVDVAGGVENLRLALDEITVVPTIVAQAVPRADQTAFVMAKFTNDSGEILLPGQAFLLREGVLVGATSIDSVAPGAEEEIAFGAIEGLRLKRDMPLRAEGDRGILSSSTQVEEKAVLQIENLTDEAWPVRLLDVVPYSEQEELEISYTADPAPSVVDVDGQRGVLAWEFELPAGEKKAVQLDSVMRWPEGKELQ</sequence>
<evidence type="ECO:0000256" key="2">
    <source>
        <dbReference type="SAM" id="SignalP"/>
    </source>
</evidence>
<keyword evidence="2" id="KW-0732">Signal</keyword>
<proteinExistence type="predicted"/>
<dbReference type="InterPro" id="IPR011935">
    <property type="entry name" value="CHP02231"/>
</dbReference>
<dbReference type="NCBIfam" id="TIGR02231">
    <property type="entry name" value="mucoidy inhibitor MuiA family protein"/>
    <property type="match status" value="1"/>
</dbReference>
<keyword evidence="1" id="KW-0175">Coiled coil</keyword>
<dbReference type="InterPro" id="IPR037291">
    <property type="entry name" value="DUF4139"/>
</dbReference>
<feature type="coiled-coil region" evidence="1">
    <location>
        <begin position="114"/>
        <end position="141"/>
    </location>
</feature>
<evidence type="ECO:0000256" key="1">
    <source>
        <dbReference type="SAM" id="Coils"/>
    </source>
</evidence>
<evidence type="ECO:0000259" key="3">
    <source>
        <dbReference type="Pfam" id="PF13598"/>
    </source>
</evidence>
<accession>A0ABV7J2J5</accession>
<protein>
    <submittedName>
        <fullName evidence="5">DUF4139 domain-containing protein</fullName>
    </submittedName>
</protein>
<dbReference type="RefSeq" id="WP_380073613.1">
    <property type="nucleotide sequence ID" value="NZ_JBHRTO010000001.1"/>
</dbReference>
<keyword evidence="6" id="KW-1185">Reference proteome</keyword>
<dbReference type="PANTHER" id="PTHR31005">
    <property type="entry name" value="DUF4139 DOMAIN-CONTAINING PROTEIN"/>
    <property type="match status" value="1"/>
</dbReference>
<evidence type="ECO:0000313" key="5">
    <source>
        <dbReference type="EMBL" id="MFC3182033.1"/>
    </source>
</evidence>
<evidence type="ECO:0000259" key="4">
    <source>
        <dbReference type="Pfam" id="PF13600"/>
    </source>
</evidence>
<feature type="domain" description="DUF4140" evidence="4">
    <location>
        <begin position="32"/>
        <end position="138"/>
    </location>
</feature>
<reference evidence="6" key="1">
    <citation type="journal article" date="2019" name="Int. J. Syst. Evol. Microbiol.">
        <title>The Global Catalogue of Microorganisms (GCM) 10K type strain sequencing project: providing services to taxonomists for standard genome sequencing and annotation.</title>
        <authorList>
            <consortium name="The Broad Institute Genomics Platform"/>
            <consortium name="The Broad Institute Genome Sequencing Center for Infectious Disease"/>
            <person name="Wu L."/>
            <person name="Ma J."/>
        </authorList>
    </citation>
    <scope>NUCLEOTIDE SEQUENCE [LARGE SCALE GENOMIC DNA]</scope>
    <source>
        <strain evidence="6">KCTC 52039</strain>
    </source>
</reference>
<dbReference type="Pfam" id="PF13600">
    <property type="entry name" value="DUF4140"/>
    <property type="match status" value="1"/>
</dbReference>
<dbReference type="InterPro" id="IPR025554">
    <property type="entry name" value="DUF4140"/>
</dbReference>
<dbReference type="Pfam" id="PF13598">
    <property type="entry name" value="DUF4139"/>
    <property type="match status" value="1"/>
</dbReference>
<dbReference type="EMBL" id="JBHRTO010000001">
    <property type="protein sequence ID" value="MFC3182033.1"/>
    <property type="molecule type" value="Genomic_DNA"/>
</dbReference>
<feature type="signal peptide" evidence="2">
    <location>
        <begin position="1"/>
        <end position="20"/>
    </location>
</feature>